<evidence type="ECO:0000259" key="9">
    <source>
        <dbReference type="Pfam" id="PF17801"/>
    </source>
</evidence>
<dbReference type="PANTHER" id="PTHR11452">
    <property type="entry name" value="ALPHA-GALACTOSIDASE/ALPHA-N-ACETYLGALACTOSAMINIDASE"/>
    <property type="match status" value="1"/>
</dbReference>
<accession>A0A369US06</accession>
<evidence type="ECO:0000256" key="7">
    <source>
        <dbReference type="ARBA" id="ARBA00023295"/>
    </source>
</evidence>
<dbReference type="CDD" id="cd14792">
    <property type="entry name" value="GH27"/>
    <property type="match status" value="1"/>
</dbReference>
<proteinExistence type="inferred from homology"/>
<dbReference type="InterPro" id="IPR013780">
    <property type="entry name" value="Glyco_hydro_b"/>
</dbReference>
<evidence type="ECO:0000313" key="10">
    <source>
        <dbReference type="EMBL" id="RDD82410.1"/>
    </source>
</evidence>
<comment type="similarity">
    <text evidence="2 8">Belongs to the glycosyl hydrolase 27 family.</text>
</comment>
<dbReference type="SUPFAM" id="SSF51445">
    <property type="entry name" value="(Trans)glycosidases"/>
    <property type="match status" value="1"/>
</dbReference>
<comment type="caution">
    <text evidence="10">The sequence shown here is derived from an EMBL/GenBank/DDBJ whole genome shotgun (WGS) entry which is preliminary data.</text>
</comment>
<protein>
    <recommendedName>
        <fullName evidence="3 8">Alpha-galactosidase</fullName>
        <ecNumber evidence="3 8">3.2.1.22</ecNumber>
    </recommendedName>
    <alternativeName>
        <fullName evidence="8">Melibiase</fullName>
    </alternativeName>
</protein>
<feature type="domain" description="Alpha galactosidase C-terminal" evidence="9">
    <location>
        <begin position="279"/>
        <end position="355"/>
    </location>
</feature>
<dbReference type="PANTHER" id="PTHR11452:SF75">
    <property type="entry name" value="ALPHA-GALACTOSIDASE MEL1"/>
    <property type="match status" value="1"/>
</dbReference>
<dbReference type="EC" id="3.2.1.22" evidence="3 8"/>
<dbReference type="PROSITE" id="PS00512">
    <property type="entry name" value="ALPHA_GALACTOSIDASE"/>
    <property type="match status" value="1"/>
</dbReference>
<dbReference type="InterPro" id="IPR017853">
    <property type="entry name" value="GH"/>
</dbReference>
<gene>
    <name evidence="10" type="ORF">DVJ77_07045</name>
</gene>
<evidence type="ECO:0000256" key="3">
    <source>
        <dbReference type="ARBA" id="ARBA00012755"/>
    </source>
</evidence>
<dbReference type="EMBL" id="QQAH01000006">
    <property type="protein sequence ID" value="RDD82410.1"/>
    <property type="molecule type" value="Genomic_DNA"/>
</dbReference>
<comment type="catalytic activity">
    <reaction evidence="1 8">
        <text>Hydrolysis of terminal, non-reducing alpha-D-galactose residues in alpha-D-galactosides, including galactose oligosaccharides, galactomannans and galactolipids.</text>
        <dbReference type="EC" id="3.2.1.22"/>
    </reaction>
</comment>
<evidence type="ECO:0000256" key="2">
    <source>
        <dbReference type="ARBA" id="ARBA00009743"/>
    </source>
</evidence>
<name>A0A369US06_9GAMM</name>
<sequence>MGWNTWNKFGCQINETVIRQAVDAMVSSGMKDAGYEYIVIDDCWQSGRDAKGQIVADPKRFPSGMSALGDYIHSQGLKFGIYSDAGKLTCGKRPGSLGHEYQDARTYASWGVDYLKYDWCSTYTQDAKSTYETMSDALRASGRPIVFSICEWGLNKPWLWGETIGNLWRTTDDIYDHWQGKHGFEHGVMDILDLQVGLEGRAGPGHWNDPDMLEVGNGKMTLEEYKSHFSLWAVLAAPLMAGNDLAAMTPDIKAILTNKEVIAIDQDPLGVEASRVAKQGDYEVWARPLKGGGRAIVLLNRSSASHTITATWNDLHLPSSLSLKVRDLWAHKDLPGAKGSFSAEVPSHGVVMVRLD</sequence>
<dbReference type="SUPFAM" id="SSF51011">
    <property type="entry name" value="Glycosyl hydrolase domain"/>
    <property type="match status" value="1"/>
</dbReference>
<keyword evidence="4" id="KW-0732">Signal</keyword>
<dbReference type="Proteomes" id="UP000253782">
    <property type="component" value="Unassembled WGS sequence"/>
</dbReference>
<dbReference type="OrthoDB" id="9807519at2"/>
<dbReference type="Pfam" id="PF16499">
    <property type="entry name" value="Melibiase_2"/>
    <property type="match status" value="1"/>
</dbReference>
<dbReference type="InterPro" id="IPR013785">
    <property type="entry name" value="Aldolase_TIM"/>
</dbReference>
<dbReference type="GO" id="GO:0016052">
    <property type="term" value="P:carbohydrate catabolic process"/>
    <property type="evidence" value="ECO:0007669"/>
    <property type="project" value="UniProtKB-ARBA"/>
</dbReference>
<evidence type="ECO:0000256" key="5">
    <source>
        <dbReference type="ARBA" id="ARBA00022801"/>
    </source>
</evidence>
<evidence type="ECO:0000256" key="1">
    <source>
        <dbReference type="ARBA" id="ARBA00001255"/>
    </source>
</evidence>
<evidence type="ECO:0000256" key="8">
    <source>
        <dbReference type="RuleBase" id="RU361168"/>
    </source>
</evidence>
<keyword evidence="11" id="KW-1185">Reference proteome</keyword>
<dbReference type="GO" id="GO:0004557">
    <property type="term" value="F:alpha-galactosidase activity"/>
    <property type="evidence" value="ECO:0007669"/>
    <property type="project" value="UniProtKB-EC"/>
</dbReference>
<dbReference type="InterPro" id="IPR000111">
    <property type="entry name" value="Glyco_hydro_27/36_CS"/>
</dbReference>
<dbReference type="FunFam" id="3.20.20.70:FF:000202">
    <property type="entry name" value="Alpha-galactosidase"/>
    <property type="match status" value="1"/>
</dbReference>
<reference evidence="10 11" key="1">
    <citation type="submission" date="2018-07" db="EMBL/GenBank/DDBJ databases">
        <title>Dyella tabacisoli L4-6T, whole genome shotgun sequence.</title>
        <authorList>
            <person name="Zhou X.-K."/>
            <person name="Li W.-J."/>
            <person name="Duan Y.-Q."/>
        </authorList>
    </citation>
    <scope>NUCLEOTIDE SEQUENCE [LARGE SCALE GENOMIC DNA]</scope>
    <source>
        <strain evidence="10 11">L4-6</strain>
    </source>
</reference>
<dbReference type="PRINTS" id="PR00740">
    <property type="entry name" value="GLHYDRLASE27"/>
</dbReference>
<evidence type="ECO:0000256" key="6">
    <source>
        <dbReference type="ARBA" id="ARBA00023157"/>
    </source>
</evidence>
<evidence type="ECO:0000256" key="4">
    <source>
        <dbReference type="ARBA" id="ARBA00022729"/>
    </source>
</evidence>
<dbReference type="Gene3D" id="3.20.20.70">
    <property type="entry name" value="Aldolase class I"/>
    <property type="match status" value="1"/>
</dbReference>
<dbReference type="AlphaFoldDB" id="A0A369US06"/>
<dbReference type="FunFam" id="2.60.40.1180:FF:000008">
    <property type="entry name" value="Alpha-galactosidase"/>
    <property type="match status" value="1"/>
</dbReference>
<dbReference type="Pfam" id="PF17801">
    <property type="entry name" value="Melibiase_C"/>
    <property type="match status" value="1"/>
</dbReference>
<dbReference type="Gene3D" id="2.60.40.1180">
    <property type="entry name" value="Golgi alpha-mannosidase II"/>
    <property type="match status" value="1"/>
</dbReference>
<keyword evidence="6 8" id="KW-1015">Disulfide bond</keyword>
<keyword evidence="7 8" id="KW-0326">Glycosidase</keyword>
<organism evidence="10 11">
    <name type="scientific">Dyella tabacisoli</name>
    <dbReference type="NCBI Taxonomy" id="2282381"/>
    <lineage>
        <taxon>Bacteria</taxon>
        <taxon>Pseudomonadati</taxon>
        <taxon>Pseudomonadota</taxon>
        <taxon>Gammaproteobacteria</taxon>
        <taxon>Lysobacterales</taxon>
        <taxon>Rhodanobacteraceae</taxon>
        <taxon>Dyella</taxon>
    </lineage>
</organism>
<dbReference type="InterPro" id="IPR002241">
    <property type="entry name" value="Glyco_hydro_27"/>
</dbReference>
<dbReference type="InterPro" id="IPR041233">
    <property type="entry name" value="Melibiase_C"/>
</dbReference>
<evidence type="ECO:0000313" key="11">
    <source>
        <dbReference type="Proteomes" id="UP000253782"/>
    </source>
</evidence>
<keyword evidence="5 8" id="KW-0378">Hydrolase</keyword>